<feature type="domain" description="DUF4368" evidence="6">
    <location>
        <begin position="191"/>
        <end position="256"/>
    </location>
</feature>
<dbReference type="Pfam" id="PF13408">
    <property type="entry name" value="Zn_ribbon_recom"/>
    <property type="match status" value="1"/>
</dbReference>
<evidence type="ECO:0000313" key="7">
    <source>
        <dbReference type="EMBL" id="MBC5661266.1"/>
    </source>
</evidence>
<protein>
    <submittedName>
        <fullName evidence="7">DUF4368 domain-containing protein</fullName>
    </submittedName>
</protein>
<keyword evidence="8" id="KW-1185">Reference proteome</keyword>
<evidence type="ECO:0000259" key="5">
    <source>
        <dbReference type="Pfam" id="PF13408"/>
    </source>
</evidence>
<feature type="compositionally biased region" description="Basic and acidic residues" evidence="4">
    <location>
        <begin position="273"/>
        <end position="285"/>
    </location>
</feature>
<feature type="coiled-coil region" evidence="3">
    <location>
        <begin position="121"/>
        <end position="197"/>
    </location>
</feature>
<dbReference type="GO" id="GO:0003677">
    <property type="term" value="F:DNA binding"/>
    <property type="evidence" value="ECO:0007669"/>
    <property type="project" value="UniProtKB-KW"/>
</dbReference>
<keyword evidence="2" id="KW-0233">DNA recombination</keyword>
<sequence length="351" mass="40224">IFENTHEAIIDQQTFDLAQKIRSNVRRYPNGWGEAAPLTGLLYCADCGGKMYVHRTNNGKRVSQYTCSNYTKVPCGTLCPTQHRINESAVLTLVSDTLRAIAEYSRNDRTEFIHTVQETQVAQQSADISKKRRRLAAAQKRAGELEKLICKIYEDNALGKLPDARYKALDAQYAKEQDALEIEIAELEKAVTGYEQSQKSAEKFIALIDKYENFDTLTNTMLNEFVEKILVHERARKGSQDTTQEVEIYFNFVGRYIPPALQPVPLTPEEQEELRKKEERKDRLHQNYLRRKANGKQKEWEKRYNAKRKAQVEAAKATIRAEDMEKGIFTTVSQLPRQEPRKATVSASATV</sequence>
<evidence type="ECO:0000256" key="1">
    <source>
        <dbReference type="ARBA" id="ARBA00023125"/>
    </source>
</evidence>
<dbReference type="PANTHER" id="PTHR30461">
    <property type="entry name" value="DNA-INVERTASE FROM LAMBDOID PROPHAGE"/>
    <property type="match status" value="1"/>
</dbReference>
<dbReference type="AlphaFoldDB" id="A0A923LEM5"/>
<name>A0A923LEM5_9FIRM</name>
<keyword evidence="1" id="KW-0238">DNA-binding</keyword>
<evidence type="ECO:0000313" key="8">
    <source>
        <dbReference type="Proteomes" id="UP000649345"/>
    </source>
</evidence>
<dbReference type="InterPro" id="IPR025378">
    <property type="entry name" value="DUF4368"/>
</dbReference>
<dbReference type="InterPro" id="IPR050639">
    <property type="entry name" value="SSR_resolvase"/>
</dbReference>
<reference evidence="7" key="1">
    <citation type="submission" date="2020-08" db="EMBL/GenBank/DDBJ databases">
        <title>Genome public.</title>
        <authorList>
            <person name="Liu C."/>
            <person name="Sun Q."/>
        </authorList>
    </citation>
    <scope>NUCLEOTIDE SEQUENCE</scope>
    <source>
        <strain evidence="7">NSJ-68</strain>
    </source>
</reference>
<gene>
    <name evidence="7" type="ORF">H8S44_16075</name>
</gene>
<dbReference type="GO" id="GO:0000150">
    <property type="term" value="F:DNA strand exchange activity"/>
    <property type="evidence" value="ECO:0007669"/>
    <property type="project" value="TreeGrafter"/>
</dbReference>
<evidence type="ECO:0000256" key="4">
    <source>
        <dbReference type="SAM" id="MobiDB-lite"/>
    </source>
</evidence>
<dbReference type="Gene3D" id="3.90.1750.20">
    <property type="entry name" value="Putative Large Serine Recombinase, Chain B, Domain 2"/>
    <property type="match status" value="1"/>
</dbReference>
<dbReference type="EMBL" id="JACOOR010000022">
    <property type="protein sequence ID" value="MBC5661266.1"/>
    <property type="molecule type" value="Genomic_DNA"/>
</dbReference>
<evidence type="ECO:0000256" key="3">
    <source>
        <dbReference type="SAM" id="Coils"/>
    </source>
</evidence>
<proteinExistence type="predicted"/>
<accession>A0A923LEM5</accession>
<feature type="domain" description="Recombinase zinc beta ribbon" evidence="5">
    <location>
        <begin position="37"/>
        <end position="99"/>
    </location>
</feature>
<feature type="non-terminal residue" evidence="7">
    <location>
        <position position="1"/>
    </location>
</feature>
<dbReference type="PANTHER" id="PTHR30461:SF2">
    <property type="entry name" value="SERINE RECOMBINASE PINE-RELATED"/>
    <property type="match status" value="1"/>
</dbReference>
<organism evidence="7 8">
    <name type="scientific">Anaerosacchariphilus hominis</name>
    <dbReference type="NCBI Taxonomy" id="2763017"/>
    <lineage>
        <taxon>Bacteria</taxon>
        <taxon>Bacillati</taxon>
        <taxon>Bacillota</taxon>
        <taxon>Clostridia</taxon>
        <taxon>Lachnospirales</taxon>
        <taxon>Lachnospiraceae</taxon>
        <taxon>Anaerosacchariphilus</taxon>
    </lineage>
</organism>
<feature type="region of interest" description="Disordered" evidence="4">
    <location>
        <begin position="265"/>
        <end position="285"/>
    </location>
</feature>
<dbReference type="InterPro" id="IPR025827">
    <property type="entry name" value="Zn_ribbon_recom_dom"/>
</dbReference>
<dbReference type="InterPro" id="IPR038109">
    <property type="entry name" value="DNA_bind_recomb_sf"/>
</dbReference>
<evidence type="ECO:0000259" key="6">
    <source>
        <dbReference type="Pfam" id="PF14287"/>
    </source>
</evidence>
<dbReference type="Pfam" id="PF14287">
    <property type="entry name" value="DUF4368"/>
    <property type="match status" value="1"/>
</dbReference>
<dbReference type="Proteomes" id="UP000649345">
    <property type="component" value="Unassembled WGS sequence"/>
</dbReference>
<evidence type="ECO:0000256" key="2">
    <source>
        <dbReference type="ARBA" id="ARBA00023172"/>
    </source>
</evidence>
<comment type="caution">
    <text evidence="7">The sequence shown here is derived from an EMBL/GenBank/DDBJ whole genome shotgun (WGS) entry which is preliminary data.</text>
</comment>
<dbReference type="RefSeq" id="WP_186997565.1">
    <property type="nucleotide sequence ID" value="NZ_JACOOR010000022.1"/>
</dbReference>
<keyword evidence="3" id="KW-0175">Coiled coil</keyword>